<dbReference type="InterPro" id="IPR045054">
    <property type="entry name" value="P4HA-like"/>
</dbReference>
<dbReference type="EMBL" id="JANBVN010000031">
    <property type="protein sequence ID" value="KAJ9160751.1"/>
    <property type="molecule type" value="Genomic_DNA"/>
</dbReference>
<sequence length="265" mass="29017">MRLHLYLPGLLALATSTTYADDTSQLPLSDAYTCEEPPYKVHLISTSPLLLYITDFLTPSERTHLQAATAGTFSASSVTGPSSRNSRIRTSRSTTVPPRDPVARCVSARALSIQGFSHPRSHLEPLQLVEYGVGEHFHFHTDWFSSPAHTAPAYGGNRLSSFFAYVKVENGTTGGGTNFPMVEASAVDERWCELGYVDCDGEWDKGVTFRPVEGNAVFWRNLLEDGKGDDRTLHAGLPVTSGGKIGMNIWTRQGPVSEEIRGRDV</sequence>
<reference evidence="9" key="1">
    <citation type="submission" date="2022-07" db="EMBL/GenBank/DDBJ databases">
        <title>Fungi with potential for degradation of polypropylene.</title>
        <authorList>
            <person name="Gostincar C."/>
        </authorList>
    </citation>
    <scope>NUCLEOTIDE SEQUENCE</scope>
    <source>
        <strain evidence="9">EXF-13287</strain>
    </source>
</reference>
<evidence type="ECO:0000313" key="9">
    <source>
        <dbReference type="EMBL" id="KAJ9160751.1"/>
    </source>
</evidence>
<dbReference type="PANTHER" id="PTHR10869:SF246">
    <property type="entry name" value="TRANSMEMBRANE PROLYL 4-HYDROXYLASE"/>
    <property type="match status" value="1"/>
</dbReference>
<comment type="cofactor">
    <cofactor evidence="1">
        <name>L-ascorbate</name>
        <dbReference type="ChEBI" id="CHEBI:38290"/>
    </cofactor>
</comment>
<keyword evidence="5" id="KW-0408">Iron</keyword>
<gene>
    <name evidence="9" type="ORF">NKR19_g2932</name>
</gene>
<dbReference type="GO" id="GO:0031418">
    <property type="term" value="F:L-ascorbic acid binding"/>
    <property type="evidence" value="ECO:0007669"/>
    <property type="project" value="InterPro"/>
</dbReference>
<dbReference type="SMART" id="SM00702">
    <property type="entry name" value="P4Hc"/>
    <property type="match status" value="1"/>
</dbReference>
<feature type="chain" id="PRO_5041325355" evidence="7">
    <location>
        <begin position="21"/>
        <end position="265"/>
    </location>
</feature>
<evidence type="ECO:0000256" key="5">
    <source>
        <dbReference type="ARBA" id="ARBA00023004"/>
    </source>
</evidence>
<dbReference type="Pfam" id="PF13640">
    <property type="entry name" value="2OG-FeII_Oxy_3"/>
    <property type="match status" value="1"/>
</dbReference>
<keyword evidence="3" id="KW-0223">Dioxygenase</keyword>
<comment type="caution">
    <text evidence="9">The sequence shown here is derived from an EMBL/GenBank/DDBJ whole genome shotgun (WGS) entry which is preliminary data.</text>
</comment>
<evidence type="ECO:0000313" key="10">
    <source>
        <dbReference type="Proteomes" id="UP001174691"/>
    </source>
</evidence>
<dbReference type="InterPro" id="IPR006620">
    <property type="entry name" value="Pro_4_hyd_alph"/>
</dbReference>
<keyword evidence="10" id="KW-1185">Reference proteome</keyword>
<evidence type="ECO:0000256" key="6">
    <source>
        <dbReference type="SAM" id="MobiDB-lite"/>
    </source>
</evidence>
<evidence type="ECO:0000256" key="7">
    <source>
        <dbReference type="SAM" id="SignalP"/>
    </source>
</evidence>
<proteinExistence type="predicted"/>
<dbReference type="InterPro" id="IPR005123">
    <property type="entry name" value="Oxoglu/Fe-dep_dioxygenase_dom"/>
</dbReference>
<dbReference type="GO" id="GO:0005783">
    <property type="term" value="C:endoplasmic reticulum"/>
    <property type="evidence" value="ECO:0007669"/>
    <property type="project" value="TreeGrafter"/>
</dbReference>
<dbReference type="PANTHER" id="PTHR10869">
    <property type="entry name" value="PROLYL 4-HYDROXYLASE ALPHA SUBUNIT"/>
    <property type="match status" value="1"/>
</dbReference>
<feature type="signal peptide" evidence="7">
    <location>
        <begin position="1"/>
        <end position="20"/>
    </location>
</feature>
<dbReference type="Proteomes" id="UP001174691">
    <property type="component" value="Unassembled WGS sequence"/>
</dbReference>
<name>A0AA38S9M9_9PEZI</name>
<keyword evidence="4" id="KW-0560">Oxidoreductase</keyword>
<evidence type="ECO:0000256" key="1">
    <source>
        <dbReference type="ARBA" id="ARBA00001961"/>
    </source>
</evidence>
<feature type="domain" description="Fe2OG dioxygenase" evidence="8">
    <location>
        <begin position="122"/>
        <end position="253"/>
    </location>
</feature>
<dbReference type="AlphaFoldDB" id="A0AA38S9M9"/>
<dbReference type="InterPro" id="IPR044862">
    <property type="entry name" value="Pro_4_hyd_alph_FE2OG_OXY"/>
</dbReference>
<keyword evidence="7" id="KW-0732">Signal</keyword>
<evidence type="ECO:0000259" key="8">
    <source>
        <dbReference type="PROSITE" id="PS51471"/>
    </source>
</evidence>
<evidence type="ECO:0000256" key="4">
    <source>
        <dbReference type="ARBA" id="ARBA00023002"/>
    </source>
</evidence>
<organism evidence="9 10">
    <name type="scientific">Coniochaeta hoffmannii</name>
    <dbReference type="NCBI Taxonomy" id="91930"/>
    <lineage>
        <taxon>Eukaryota</taxon>
        <taxon>Fungi</taxon>
        <taxon>Dikarya</taxon>
        <taxon>Ascomycota</taxon>
        <taxon>Pezizomycotina</taxon>
        <taxon>Sordariomycetes</taxon>
        <taxon>Sordariomycetidae</taxon>
        <taxon>Coniochaetales</taxon>
        <taxon>Coniochaetaceae</taxon>
        <taxon>Coniochaeta</taxon>
    </lineage>
</organism>
<feature type="region of interest" description="Disordered" evidence="6">
    <location>
        <begin position="74"/>
        <end position="100"/>
    </location>
</feature>
<dbReference type="GO" id="GO:0004656">
    <property type="term" value="F:procollagen-proline 4-dioxygenase activity"/>
    <property type="evidence" value="ECO:0007669"/>
    <property type="project" value="TreeGrafter"/>
</dbReference>
<keyword evidence="2" id="KW-0479">Metal-binding</keyword>
<evidence type="ECO:0000256" key="2">
    <source>
        <dbReference type="ARBA" id="ARBA00022723"/>
    </source>
</evidence>
<dbReference type="PROSITE" id="PS51471">
    <property type="entry name" value="FE2OG_OXY"/>
    <property type="match status" value="1"/>
</dbReference>
<evidence type="ECO:0000256" key="3">
    <source>
        <dbReference type="ARBA" id="ARBA00022964"/>
    </source>
</evidence>
<dbReference type="Gene3D" id="2.60.120.620">
    <property type="entry name" value="q2cbj1_9rhob like domain"/>
    <property type="match status" value="1"/>
</dbReference>
<protein>
    <submittedName>
        <fullName evidence="9">2OG-Fe(II) oxygenase superfamily protein</fullName>
    </submittedName>
</protein>
<dbReference type="GO" id="GO:0005506">
    <property type="term" value="F:iron ion binding"/>
    <property type="evidence" value="ECO:0007669"/>
    <property type="project" value="InterPro"/>
</dbReference>
<accession>A0AA38S9M9</accession>